<feature type="region of interest" description="Disordered" evidence="9">
    <location>
        <begin position="533"/>
        <end position="598"/>
    </location>
</feature>
<keyword evidence="12" id="KW-1185">Reference proteome</keyword>
<keyword evidence="6 8" id="KW-1133">Transmembrane helix</keyword>
<keyword evidence="3" id="KW-1003">Cell membrane</keyword>
<feature type="transmembrane region" description="Helical" evidence="8">
    <location>
        <begin position="228"/>
        <end position="246"/>
    </location>
</feature>
<feature type="transmembrane region" description="Helical" evidence="8">
    <location>
        <begin position="185"/>
        <end position="208"/>
    </location>
</feature>
<feature type="transmembrane region" description="Helical" evidence="8">
    <location>
        <begin position="126"/>
        <end position="145"/>
    </location>
</feature>
<evidence type="ECO:0000256" key="6">
    <source>
        <dbReference type="ARBA" id="ARBA00022989"/>
    </source>
</evidence>
<evidence type="ECO:0000313" key="11">
    <source>
        <dbReference type="EMBL" id="VEG74176.1"/>
    </source>
</evidence>
<feature type="domain" description="ABC transmembrane type-1" evidence="10">
    <location>
        <begin position="47"/>
        <end position="243"/>
    </location>
</feature>
<evidence type="ECO:0000256" key="2">
    <source>
        <dbReference type="ARBA" id="ARBA00022448"/>
    </source>
</evidence>
<feature type="transmembrane region" description="Helical" evidence="8">
    <location>
        <begin position="51"/>
        <end position="73"/>
    </location>
</feature>
<dbReference type="RefSeq" id="WP_269471447.1">
    <property type="nucleotide sequence ID" value="NZ_LR134363.1"/>
</dbReference>
<dbReference type="Proteomes" id="UP000276899">
    <property type="component" value="Chromosome"/>
</dbReference>
<feature type="transmembrane region" description="Helical" evidence="8">
    <location>
        <begin position="85"/>
        <end position="106"/>
    </location>
</feature>
<comment type="subcellular location">
    <subcellularLocation>
        <location evidence="1">Cell inner membrane</location>
        <topology evidence="1">Multi-pass membrane protein</topology>
    </subcellularLocation>
    <subcellularLocation>
        <location evidence="8">Cell membrane</location>
        <topology evidence="8">Multi-pass membrane protein</topology>
    </subcellularLocation>
</comment>
<dbReference type="Pfam" id="PF00528">
    <property type="entry name" value="BPD_transp_1"/>
    <property type="match status" value="1"/>
</dbReference>
<dbReference type="PROSITE" id="PS50928">
    <property type="entry name" value="ABC_TM1"/>
    <property type="match status" value="2"/>
</dbReference>
<evidence type="ECO:0000256" key="8">
    <source>
        <dbReference type="RuleBase" id="RU363032"/>
    </source>
</evidence>
<dbReference type="PANTHER" id="PTHR43357">
    <property type="entry name" value="INNER MEMBRANE ABC TRANSPORTER PERMEASE PROTEIN YDCV"/>
    <property type="match status" value="1"/>
</dbReference>
<dbReference type="SUPFAM" id="SSF161098">
    <property type="entry name" value="MetI-like"/>
    <property type="match status" value="2"/>
</dbReference>
<feature type="transmembrane region" description="Helical" evidence="8">
    <location>
        <begin position="336"/>
        <end position="355"/>
    </location>
</feature>
<evidence type="ECO:0000259" key="10">
    <source>
        <dbReference type="PROSITE" id="PS50928"/>
    </source>
</evidence>
<protein>
    <submittedName>
        <fullName evidence="11">Molybdenum transport system permease protein modB</fullName>
    </submittedName>
</protein>
<feature type="transmembrane region" description="Helical" evidence="8">
    <location>
        <begin position="464"/>
        <end position="484"/>
    </location>
</feature>
<dbReference type="EMBL" id="LR134363">
    <property type="protein sequence ID" value="VEG74176.1"/>
    <property type="molecule type" value="Genomic_DNA"/>
</dbReference>
<name>A0A448KB77_9ACTO</name>
<evidence type="ECO:0000256" key="1">
    <source>
        <dbReference type="ARBA" id="ARBA00004429"/>
    </source>
</evidence>
<evidence type="ECO:0000256" key="9">
    <source>
        <dbReference type="SAM" id="MobiDB-lite"/>
    </source>
</evidence>
<keyword evidence="2 8" id="KW-0813">Transport</keyword>
<dbReference type="KEGG" id="asla:NCTC11923_00798"/>
<reference evidence="11 12" key="1">
    <citation type="submission" date="2018-12" db="EMBL/GenBank/DDBJ databases">
        <authorList>
            <consortium name="Pathogen Informatics"/>
        </authorList>
    </citation>
    <scope>NUCLEOTIDE SEQUENCE [LARGE SCALE GENOMIC DNA]</scope>
    <source>
        <strain evidence="11 12">NCTC11923</strain>
    </source>
</reference>
<keyword evidence="5 8" id="KW-0812">Transmembrane</keyword>
<evidence type="ECO:0000256" key="5">
    <source>
        <dbReference type="ARBA" id="ARBA00022692"/>
    </source>
</evidence>
<organism evidence="11 12">
    <name type="scientific">Actinomyces slackii</name>
    <dbReference type="NCBI Taxonomy" id="52774"/>
    <lineage>
        <taxon>Bacteria</taxon>
        <taxon>Bacillati</taxon>
        <taxon>Actinomycetota</taxon>
        <taxon>Actinomycetes</taxon>
        <taxon>Actinomycetales</taxon>
        <taxon>Actinomycetaceae</taxon>
        <taxon>Actinomyces</taxon>
    </lineage>
</organism>
<feature type="compositionally biased region" description="Pro residues" evidence="9">
    <location>
        <begin position="578"/>
        <end position="592"/>
    </location>
</feature>
<feature type="compositionally biased region" description="Gly residues" evidence="9">
    <location>
        <begin position="563"/>
        <end position="573"/>
    </location>
</feature>
<dbReference type="CDD" id="cd06261">
    <property type="entry name" value="TM_PBP2"/>
    <property type="match status" value="2"/>
</dbReference>
<evidence type="ECO:0000256" key="3">
    <source>
        <dbReference type="ARBA" id="ARBA00022475"/>
    </source>
</evidence>
<dbReference type="AlphaFoldDB" id="A0A448KB77"/>
<dbReference type="Gene3D" id="1.10.3720.10">
    <property type="entry name" value="MetI-like"/>
    <property type="match status" value="2"/>
</dbReference>
<feature type="domain" description="ABC transmembrane type-1" evidence="10">
    <location>
        <begin position="330"/>
        <end position="528"/>
    </location>
</feature>
<dbReference type="GO" id="GO:0005886">
    <property type="term" value="C:plasma membrane"/>
    <property type="evidence" value="ECO:0007669"/>
    <property type="project" value="UniProtKB-SubCell"/>
</dbReference>
<feature type="transmembrane region" description="Helical" evidence="8">
    <location>
        <begin position="404"/>
        <end position="425"/>
    </location>
</feature>
<dbReference type="PANTHER" id="PTHR43357:SF4">
    <property type="entry name" value="INNER MEMBRANE ABC TRANSPORTER PERMEASE PROTEIN YDCV"/>
    <property type="match status" value="1"/>
</dbReference>
<gene>
    <name evidence="11" type="primary">modB</name>
    <name evidence="11" type="ORF">NCTC11923_00798</name>
</gene>
<comment type="similarity">
    <text evidence="8">Belongs to the binding-protein-dependent transport system permease family.</text>
</comment>
<proteinExistence type="inferred from homology"/>
<feature type="transmembrane region" description="Helical" evidence="8">
    <location>
        <begin position="275"/>
        <end position="295"/>
    </location>
</feature>
<evidence type="ECO:0000256" key="7">
    <source>
        <dbReference type="ARBA" id="ARBA00023136"/>
    </source>
</evidence>
<feature type="transmembrane region" description="Helical" evidence="8">
    <location>
        <begin position="367"/>
        <end position="392"/>
    </location>
</feature>
<feature type="transmembrane region" description="Helical" evidence="8">
    <location>
        <begin position="504"/>
        <end position="528"/>
    </location>
</feature>
<accession>A0A448KB77</accession>
<evidence type="ECO:0000313" key="12">
    <source>
        <dbReference type="Proteomes" id="UP000276899"/>
    </source>
</evidence>
<dbReference type="InterPro" id="IPR000515">
    <property type="entry name" value="MetI-like"/>
</dbReference>
<dbReference type="InterPro" id="IPR035906">
    <property type="entry name" value="MetI-like_sf"/>
</dbReference>
<sequence length="598" mass="61314">MGPALFLGVFFAWPVASLMARGLAPEGALDLGGVVEVLARERTGRIIGQTLAQAALGTVISVVLALPGALVLYRRSFPGRDLLRGLVIAPFVLPSVVVGLAFHALFSPSGPLGGEVAGLRLEGTMTAVVAALVFFNYGLVVRMVGTMWSRLDPRSVEAARALGAGPLRAFATVTLPALTPAIASAAALVFLFCATAYGVVLVLGGMGAGTIETEIYVLTAQYLDLRGAAVLSILQLLVIAMVLWACERARRATQTRLRLRLDVPAQPLRAADAPALGVTLLVVGGLLVAPMAVLATRSLRRAGQWTLANYADLGTTGRRNALVVTVWQAAANSVRVALAAAVIALVVGAAVSLVVSRRPRGRAARRALGLLDAVVMLPLGVSAVTVGFGFLITLTRPPLALTSSWWILPLAQAVVAVPLVVRTLLPALRAIDPRQREAAASLGAGPGRVLATVDGPQLLRASGLAAGLALATSLGEFGATSFLVRPQEPTLPVVVFRLISSPGAQNQGMALAAGVVLAVGSTAIMLACEWAQTARSRRDPDRAGMSGAATGRAGPEARPDVGPGVGSDAGPGVGPKARPAPPVPVPSLPAPPERSTDA</sequence>
<dbReference type="STRING" id="1278298.GCA_000428685_01946"/>
<dbReference type="GO" id="GO:0055085">
    <property type="term" value="P:transmembrane transport"/>
    <property type="evidence" value="ECO:0007669"/>
    <property type="project" value="InterPro"/>
</dbReference>
<evidence type="ECO:0000256" key="4">
    <source>
        <dbReference type="ARBA" id="ARBA00022519"/>
    </source>
</evidence>
<keyword evidence="4" id="KW-0997">Cell inner membrane</keyword>
<keyword evidence="7 8" id="KW-0472">Membrane</keyword>